<dbReference type="OrthoDB" id="422728at2759"/>
<dbReference type="AlphaFoldDB" id="A0A2P6V2X5"/>
<dbReference type="EMBL" id="LHPF02000037">
    <property type="protein sequence ID" value="PSC68431.1"/>
    <property type="molecule type" value="Genomic_DNA"/>
</dbReference>
<dbReference type="InterPro" id="IPR004854">
    <property type="entry name" value="Ufd1-like"/>
</dbReference>
<feature type="compositionally biased region" description="Basic and acidic residues" evidence="4">
    <location>
        <begin position="12"/>
        <end position="52"/>
    </location>
</feature>
<keyword evidence="7" id="KW-1185">Reference proteome</keyword>
<dbReference type="Gene3D" id="3.10.330.10">
    <property type="match status" value="1"/>
</dbReference>
<feature type="domain" description="UBX" evidence="5">
    <location>
        <begin position="328"/>
        <end position="421"/>
    </location>
</feature>
<dbReference type="SUPFAM" id="SSF54236">
    <property type="entry name" value="Ubiquitin-like"/>
    <property type="match status" value="1"/>
</dbReference>
<gene>
    <name evidence="6" type="ORF">C2E20_7961</name>
</gene>
<comment type="similarity">
    <text evidence="1">Belongs to the UFD1 family.</text>
</comment>
<dbReference type="Gene3D" id="3.10.20.90">
    <property type="entry name" value="Phosphatidylinositol 3-kinase Catalytic Subunit, Chain A, domain 1"/>
    <property type="match status" value="1"/>
</dbReference>
<dbReference type="Pfam" id="PF00789">
    <property type="entry name" value="UBX"/>
    <property type="match status" value="1"/>
</dbReference>
<dbReference type="InterPro" id="IPR029071">
    <property type="entry name" value="Ubiquitin-like_domsf"/>
</dbReference>
<feature type="coiled-coil region" evidence="3">
    <location>
        <begin position="264"/>
        <end position="311"/>
    </location>
</feature>
<reference evidence="6 7" key="1">
    <citation type="journal article" date="2018" name="Plant J.">
        <title>Genome sequences of Chlorella sorokiniana UTEX 1602 and Micractinium conductrix SAG 241.80: implications to maltose excretion by a green alga.</title>
        <authorList>
            <person name="Arriola M.B."/>
            <person name="Velmurugan N."/>
            <person name="Zhang Y."/>
            <person name="Plunkett M.H."/>
            <person name="Hondzo H."/>
            <person name="Barney B.M."/>
        </authorList>
    </citation>
    <scope>NUCLEOTIDE SEQUENCE [LARGE SCALE GENOMIC DNA]</scope>
    <source>
        <strain evidence="6 7">SAG 241.80</strain>
    </source>
</reference>
<evidence type="ECO:0000313" key="6">
    <source>
        <dbReference type="EMBL" id="PSC68431.1"/>
    </source>
</evidence>
<dbReference type="PANTHER" id="PTHR12555">
    <property type="entry name" value="UBIQUITIN FUSION DEGRADATON PROTEIN 1"/>
    <property type="match status" value="1"/>
</dbReference>
<dbReference type="InterPro" id="IPR055417">
    <property type="entry name" value="UFD1_N1"/>
</dbReference>
<proteinExistence type="inferred from homology"/>
<dbReference type="PROSITE" id="PS50033">
    <property type="entry name" value="UBX"/>
    <property type="match status" value="1"/>
</dbReference>
<dbReference type="Gene3D" id="2.40.40.50">
    <property type="entry name" value="Ubiquitin fusion degradation protein UFD1, N-terminal domain"/>
    <property type="match status" value="1"/>
</dbReference>
<feature type="region of interest" description="Disordered" evidence="4">
    <location>
        <begin position="1"/>
        <end position="68"/>
    </location>
</feature>
<dbReference type="InterPro" id="IPR001012">
    <property type="entry name" value="UBX_dom"/>
</dbReference>
<dbReference type="GO" id="GO:0036503">
    <property type="term" value="P:ERAD pathway"/>
    <property type="evidence" value="ECO:0007669"/>
    <property type="project" value="TreeGrafter"/>
</dbReference>
<dbReference type="InterPro" id="IPR055418">
    <property type="entry name" value="UFD1_N2"/>
</dbReference>
<evidence type="ECO:0000256" key="2">
    <source>
        <dbReference type="ARBA" id="ARBA00022786"/>
    </source>
</evidence>
<keyword evidence="3" id="KW-0175">Coiled coil</keyword>
<accession>A0A2P6V2X5</accession>
<dbReference type="GO" id="GO:0006511">
    <property type="term" value="P:ubiquitin-dependent protein catabolic process"/>
    <property type="evidence" value="ECO:0007669"/>
    <property type="project" value="InterPro"/>
</dbReference>
<organism evidence="6 7">
    <name type="scientific">Micractinium conductrix</name>
    <dbReference type="NCBI Taxonomy" id="554055"/>
    <lineage>
        <taxon>Eukaryota</taxon>
        <taxon>Viridiplantae</taxon>
        <taxon>Chlorophyta</taxon>
        <taxon>core chlorophytes</taxon>
        <taxon>Trebouxiophyceae</taxon>
        <taxon>Chlorellales</taxon>
        <taxon>Chlorellaceae</taxon>
        <taxon>Chlorella clade</taxon>
        <taxon>Micractinium</taxon>
    </lineage>
</organism>
<sequence length="455" mass="48176">MLSSSDFLASQRRLEARARENTERARHKAEKERVLAERQAARERAREEEARQRRVAQQAAEEEERRQHAAELEANNGVLYRAELTAVPAPESIAADKGIRRAADKVLLPPSAGASLMSQDAFKNGPMFFRLSTPAGTATHAGLLEFSAAEGFVALPLKVIRSLWGPNASEESCGGRIQVAYRCLPKGERAVFQPRSATFQQEVGEDIRDVLEAALLQHSCLSRGDWLSVGHGGQSYDLKVCGLHPEAAVSVIDTDLEAEINPSIETEERIREEYEAAAQRAAEAALAAAAAARQQQEAEAAAVEAAAARERVRLAKETALPAEPAADGPQPTVSCLFRFPDGGRHARRFAVDSPLQLLFDFVDSKGGSGMAPGSYSLVTQYPRRVFAPPAASAAAAAAAAAAGPEPTVQAAGLAGPREVLFLEPRSSSTESETGGGVTADGTAGSNGSHAPGAAQ</sequence>
<name>A0A2P6V2X5_9CHLO</name>
<dbReference type="Pfam" id="PF24842">
    <property type="entry name" value="UFD1_N2"/>
    <property type="match status" value="1"/>
</dbReference>
<dbReference type="PANTHER" id="PTHR12555:SF13">
    <property type="entry name" value="UBIQUITIN RECOGNITION FACTOR IN ER-ASSOCIATED DEGRADATION PROTEIN 1"/>
    <property type="match status" value="1"/>
</dbReference>
<dbReference type="Pfam" id="PF03152">
    <property type="entry name" value="UFD1_N1"/>
    <property type="match status" value="1"/>
</dbReference>
<dbReference type="GO" id="GO:0034098">
    <property type="term" value="C:VCP-NPL4-UFD1 AAA ATPase complex"/>
    <property type="evidence" value="ECO:0007669"/>
    <property type="project" value="TreeGrafter"/>
</dbReference>
<keyword evidence="2" id="KW-0833">Ubl conjugation pathway</keyword>
<feature type="region of interest" description="Disordered" evidence="4">
    <location>
        <begin position="421"/>
        <end position="455"/>
    </location>
</feature>
<evidence type="ECO:0000256" key="4">
    <source>
        <dbReference type="SAM" id="MobiDB-lite"/>
    </source>
</evidence>
<protein>
    <submittedName>
        <fullName evidence="6">Ubiquitin fusion degradation 1</fullName>
    </submittedName>
</protein>
<evidence type="ECO:0000256" key="3">
    <source>
        <dbReference type="SAM" id="Coils"/>
    </source>
</evidence>
<evidence type="ECO:0000259" key="5">
    <source>
        <dbReference type="PROSITE" id="PS50033"/>
    </source>
</evidence>
<dbReference type="Proteomes" id="UP000239649">
    <property type="component" value="Unassembled WGS sequence"/>
</dbReference>
<dbReference type="STRING" id="554055.A0A2P6V2X5"/>
<evidence type="ECO:0000313" key="7">
    <source>
        <dbReference type="Proteomes" id="UP000239649"/>
    </source>
</evidence>
<evidence type="ECO:0000256" key="1">
    <source>
        <dbReference type="ARBA" id="ARBA00006043"/>
    </source>
</evidence>
<dbReference type="GO" id="GO:0031593">
    <property type="term" value="F:polyubiquitin modification-dependent protein binding"/>
    <property type="evidence" value="ECO:0007669"/>
    <property type="project" value="TreeGrafter"/>
</dbReference>
<dbReference type="InterPro" id="IPR042299">
    <property type="entry name" value="Ufd1-like_Nn"/>
</dbReference>
<comment type="caution">
    <text evidence="6">The sequence shown here is derived from an EMBL/GenBank/DDBJ whole genome shotgun (WGS) entry which is preliminary data.</text>
</comment>